<reference evidence="1 2" key="1">
    <citation type="submission" date="2018-07" db="EMBL/GenBank/DDBJ databases">
        <title>Genome sequences of Haloplanus sp. CBA1112.</title>
        <authorList>
            <person name="Kim Y.B."/>
            <person name="Roh S.W."/>
        </authorList>
    </citation>
    <scope>NUCLEOTIDE SEQUENCE [LARGE SCALE GENOMIC DNA]</scope>
    <source>
        <strain evidence="1 2">CBA1112</strain>
        <plasmid evidence="2">pcba1112-01</plasmid>
    </source>
</reference>
<geneLocation type="plasmid" evidence="2">
    <name>pcba1112-01</name>
</geneLocation>
<organism evidence="1 2">
    <name type="scientific">Haloplanus rubicundus</name>
    <dbReference type="NCBI Taxonomy" id="1547898"/>
    <lineage>
        <taxon>Archaea</taxon>
        <taxon>Methanobacteriati</taxon>
        <taxon>Methanobacteriota</taxon>
        <taxon>Stenosarchaea group</taxon>
        <taxon>Halobacteria</taxon>
        <taxon>Halobacteriales</taxon>
        <taxon>Haloferacaceae</taxon>
        <taxon>Haloplanus</taxon>
    </lineage>
</organism>
<accession>A0A345E896</accession>
<gene>
    <name evidence="1" type="ORF">DU484_00345</name>
</gene>
<proteinExistence type="predicted"/>
<name>A0A345E896_9EURY</name>
<dbReference type="GeneID" id="37285381"/>
<dbReference type="Proteomes" id="UP000252985">
    <property type="component" value="Plasmid pCBA1112-01"/>
</dbReference>
<dbReference type="RefSeq" id="WP_114604742.1">
    <property type="nucleotide sequence ID" value="NZ_CP031147.1"/>
</dbReference>
<keyword evidence="1" id="KW-0614">Plasmid</keyword>
<dbReference type="EMBL" id="CP031147">
    <property type="protein sequence ID" value="AXG08418.1"/>
    <property type="molecule type" value="Genomic_DNA"/>
</dbReference>
<protein>
    <submittedName>
        <fullName evidence="1">Uncharacterized protein</fullName>
    </submittedName>
</protein>
<evidence type="ECO:0000313" key="1">
    <source>
        <dbReference type="EMBL" id="AXG08418.1"/>
    </source>
</evidence>
<dbReference type="KEGG" id="haq:DU484_00345"/>
<sequence length="391" mass="43921">MTTEHPIEDAFSSGNIKETIKEVQRRIWEDEAGEATDRIGQHISDRFWGTITGDEDPSEGSVSYNSLAPGAKAQIGYVEGEEDGEELPWWLEQFEWTFDATGGGQITGPADDLDRLESFDPSTTNVSKPQFSGGSNRHDLFALVEGLVTVRDKLVEHTDIDDPSELITGDQKVGIPEQTFDDLESEHDRIETTGEFSTWLEGLVSLCPPFGETTTALLRYNVGLPTHAVEDLGIDTEILDRVGLVDDDHVYSNAYRDALTDIMRFQGIFDRTIDIGTTDTPMGSGLEAAYIHVWAQGAERLSDEEQDTIRRCSEDYGSSMTDDDRYKRSAHCLELPIWYESPEDYYPTFDTQGRIYKSYLRKFHETQPDRAEAIVAALESNYGLLDPEDDE</sequence>
<dbReference type="AlphaFoldDB" id="A0A345E896"/>
<evidence type="ECO:0000313" key="2">
    <source>
        <dbReference type="Proteomes" id="UP000252985"/>
    </source>
</evidence>